<dbReference type="PANTHER" id="PTHR44163">
    <property type="entry name" value="U3 SMALL NUCLEOLAR RNA-ASSOCIATED PROTEIN 4 HOMOLOG"/>
    <property type="match status" value="1"/>
</dbReference>
<dbReference type="InterPro" id="IPR046351">
    <property type="entry name" value="UTP4"/>
</dbReference>
<gene>
    <name evidence="1" type="ORF">CCH79_00013074</name>
</gene>
<accession>A0A315WB54</accession>
<keyword evidence="2" id="KW-1185">Reference proteome</keyword>
<name>A0A315WB54_GAMAF</name>
<evidence type="ECO:0000313" key="1">
    <source>
        <dbReference type="EMBL" id="PWA33082.1"/>
    </source>
</evidence>
<dbReference type="Proteomes" id="UP000250572">
    <property type="component" value="Unassembled WGS sequence"/>
</dbReference>
<dbReference type="InterPro" id="IPR015943">
    <property type="entry name" value="WD40/YVTN_repeat-like_dom_sf"/>
</dbReference>
<protein>
    <submittedName>
        <fullName evidence="1">Uncharacterized protein</fullName>
    </submittedName>
</protein>
<dbReference type="GO" id="GO:0000462">
    <property type="term" value="P:maturation of SSU-rRNA from tricistronic rRNA transcript (SSU-rRNA, 5.8S rRNA, LSU-rRNA)"/>
    <property type="evidence" value="ECO:0007669"/>
    <property type="project" value="InterPro"/>
</dbReference>
<evidence type="ECO:0000313" key="2">
    <source>
        <dbReference type="Proteomes" id="UP000250572"/>
    </source>
</evidence>
<dbReference type="GO" id="GO:0030686">
    <property type="term" value="C:90S preribosome"/>
    <property type="evidence" value="ECO:0007669"/>
    <property type="project" value="InterPro"/>
</dbReference>
<dbReference type="GO" id="GO:0032040">
    <property type="term" value="C:small-subunit processome"/>
    <property type="evidence" value="ECO:0007669"/>
    <property type="project" value="TreeGrafter"/>
</dbReference>
<dbReference type="SUPFAM" id="SSF50978">
    <property type="entry name" value="WD40 repeat-like"/>
    <property type="match status" value="2"/>
</dbReference>
<dbReference type="FunFam" id="2.130.10.10:FF:000617">
    <property type="entry name" value="U3 small nucleolar RNA-associated protein 4 homolog"/>
    <property type="match status" value="1"/>
</dbReference>
<dbReference type="EMBL" id="NHOQ01000086">
    <property type="protein sequence ID" value="PWA33082.1"/>
    <property type="molecule type" value="Genomic_DNA"/>
</dbReference>
<dbReference type="InterPro" id="IPR036322">
    <property type="entry name" value="WD40_repeat_dom_sf"/>
</dbReference>
<dbReference type="AlphaFoldDB" id="A0A315WB54"/>
<dbReference type="Pfam" id="PF00400">
    <property type="entry name" value="WD40"/>
    <property type="match status" value="2"/>
</dbReference>
<comment type="caution">
    <text evidence="1">The sequence shown here is derived from an EMBL/GenBank/DDBJ whole genome shotgun (WGS) entry which is preliminary data.</text>
</comment>
<dbReference type="GO" id="GO:0003723">
    <property type="term" value="F:RNA binding"/>
    <property type="evidence" value="ECO:0007669"/>
    <property type="project" value="TreeGrafter"/>
</dbReference>
<dbReference type="SMART" id="SM00320">
    <property type="entry name" value="WD40"/>
    <property type="match status" value="11"/>
</dbReference>
<dbReference type="Gene3D" id="2.130.10.10">
    <property type="entry name" value="YVTN repeat-like/Quinoprotein amine dehydrogenase"/>
    <property type="match status" value="3"/>
</dbReference>
<sequence length="813" mass="90950">MSGVFGEDSEGFLQFDLLPVENVMSYDQHRHPLSRSPITLPASPELRLDIISPCSSTSSHSGGLLPSTLPLQEHKHALPANRKVMRAGYVMTHFPLDFLLRVVVNVIQMGEFKVHRVRFFDYMPSAIRSMAFNSHTERLAVARADGAVEIFNFADNYFQEKLERFHSLLFTEKIPGSVDAQVIAGRNGRSIEALCWVGCRLFSAGLDGEITEYDLENLRPRYSIEAYGGPIWTISGNSQGTLLAAGCEDGTVKMFEVLEDRIQFQRNLSRQKGRIISLSWHPSGAQIAAGMMDMIRIFDSETGRATHRLLVDRGVGTSKSQEVVVWSVAFLNDHTIISGDSAGKVQVWDGLTGTLIRTHLVTKWDVLVLAVSQDESSVIAGTSEGTIVQFQFISSTVGQEDKLWVQTRTFKNHSHDVRALVHTDSAVVSGGMDTQLVVRPLLDKVEKNTQESALCKIAFPHRNLVSCAKKAGLLLFQFPDHLELWRLGESDRHGTPGESLPVKRKPEKLIQLKTKGEDHICCSALSPCGSWLAYATVATVRLYRLQIISNDVSIQKVSKLPRELKSVHQLCFSSDSCRLFASSSLSSVVVVALDQKDCKYLHTLKHNSGSKQPVHILSPSEDGHWLATANTDREIHIFNLQKMKLHCSVPAYSSCPTAVSIHPTSGNLVSVHADQQIFEFSLKQKEYSEWSRQLQRQGLHPLWLQRDTPITCIAFNPSNPAHILLHDVFMFCIIDQSLPLPEAKTKFFNQITLRSLPQTQRLRESHAFKICKNFQHLLSVNLMEDLSLVVVERPLEDIVAQLPAPVRQKKFAT</sequence>
<reference evidence="1 2" key="1">
    <citation type="journal article" date="2018" name="G3 (Bethesda)">
        <title>A High-Quality Reference Genome for the Invasive Mosquitofish Gambusia affinis Using a Chicago Library.</title>
        <authorList>
            <person name="Hoffberg S.L."/>
            <person name="Troendle N.J."/>
            <person name="Glenn T.C."/>
            <person name="Mahmud O."/>
            <person name="Louha S."/>
            <person name="Chalopin D."/>
            <person name="Bennetzen J.L."/>
            <person name="Mauricio R."/>
        </authorList>
    </citation>
    <scope>NUCLEOTIDE SEQUENCE [LARGE SCALE GENOMIC DNA]</scope>
    <source>
        <strain evidence="1">NE01/NJP1002.9</strain>
        <tissue evidence="1">Muscle</tissue>
    </source>
</reference>
<dbReference type="GO" id="GO:0034455">
    <property type="term" value="C:t-UTP complex"/>
    <property type="evidence" value="ECO:0007669"/>
    <property type="project" value="TreeGrafter"/>
</dbReference>
<proteinExistence type="predicted"/>
<organism evidence="1 2">
    <name type="scientific">Gambusia affinis</name>
    <name type="common">Western mosquitofish</name>
    <name type="synonym">Heterandria affinis</name>
    <dbReference type="NCBI Taxonomy" id="33528"/>
    <lineage>
        <taxon>Eukaryota</taxon>
        <taxon>Metazoa</taxon>
        <taxon>Chordata</taxon>
        <taxon>Craniata</taxon>
        <taxon>Vertebrata</taxon>
        <taxon>Euteleostomi</taxon>
        <taxon>Actinopterygii</taxon>
        <taxon>Neopterygii</taxon>
        <taxon>Teleostei</taxon>
        <taxon>Neoteleostei</taxon>
        <taxon>Acanthomorphata</taxon>
        <taxon>Ovalentaria</taxon>
        <taxon>Atherinomorphae</taxon>
        <taxon>Cyprinodontiformes</taxon>
        <taxon>Poeciliidae</taxon>
        <taxon>Poeciliinae</taxon>
        <taxon>Gambusia</taxon>
    </lineage>
</organism>
<dbReference type="STRING" id="33528.ENSGAFP00000022367"/>
<dbReference type="PANTHER" id="PTHR44163:SF1">
    <property type="entry name" value="U3 SMALL NUCLEOLAR RNA-ASSOCIATED PROTEIN 4 HOMOLOG"/>
    <property type="match status" value="1"/>
</dbReference>
<dbReference type="InterPro" id="IPR001680">
    <property type="entry name" value="WD40_rpt"/>
</dbReference>